<dbReference type="VEuPathDB" id="FungiDB:BCV72DRAFT_321325"/>
<protein>
    <submittedName>
        <fullName evidence="2">Uncharacterized protein</fullName>
    </submittedName>
</protein>
<dbReference type="AlphaFoldDB" id="A0A1X0S0C5"/>
<feature type="region of interest" description="Disordered" evidence="1">
    <location>
        <begin position="93"/>
        <end position="115"/>
    </location>
</feature>
<evidence type="ECO:0000313" key="2">
    <source>
        <dbReference type="EMBL" id="ORE17717.1"/>
    </source>
</evidence>
<organism evidence="2 3">
    <name type="scientific">Rhizopus microsporus</name>
    <dbReference type="NCBI Taxonomy" id="58291"/>
    <lineage>
        <taxon>Eukaryota</taxon>
        <taxon>Fungi</taxon>
        <taxon>Fungi incertae sedis</taxon>
        <taxon>Mucoromycota</taxon>
        <taxon>Mucoromycotina</taxon>
        <taxon>Mucoromycetes</taxon>
        <taxon>Mucorales</taxon>
        <taxon>Mucorineae</taxon>
        <taxon>Rhizopodaceae</taxon>
        <taxon>Rhizopus</taxon>
    </lineage>
</organism>
<feature type="region of interest" description="Disordered" evidence="1">
    <location>
        <begin position="1"/>
        <end position="44"/>
    </location>
</feature>
<dbReference type="Proteomes" id="UP000242381">
    <property type="component" value="Unassembled WGS sequence"/>
</dbReference>
<dbReference type="EMBL" id="KV921348">
    <property type="protein sequence ID" value="ORE17717.1"/>
    <property type="molecule type" value="Genomic_DNA"/>
</dbReference>
<name>A0A1X0S0C5_RHIZD</name>
<sequence>MPSDKKDDSDDDFQPPIVVVQPSVKKTAIGSSKPKNNILDKSDDDFQRASSALRERTLKKGHSLALKKTAETYSIMHDNMEDKSEDSFLSFSTTTTARKRTSRESSQNDSQGKKANFEQLRSSDYWFESDDDFFQSLLSGESSKTIGLQKNLASNTFASTSSAAATFSGTAMPTLETVAPSSATGVSNASASVSASNGRIMSIKTTVKDIWKAPYVKPLHDLVDLTNKVVTHTFAFSKFIFLKEITSDANFDLGNHINKNFFVEVFLSLLLRQSRDGSVTGKSKLTDAVQNYRKLIGKHKDYYFQHAKYTPTKLTNAQKIALYECVKIQTAYVNNIRAHFGNGLWMVLNKLFKKTEKTENL</sequence>
<gene>
    <name evidence="2" type="ORF">BCV71DRAFT_286726</name>
</gene>
<evidence type="ECO:0000256" key="1">
    <source>
        <dbReference type="SAM" id="MobiDB-lite"/>
    </source>
</evidence>
<reference evidence="2 3" key="1">
    <citation type="journal article" date="2016" name="Proc. Natl. Acad. Sci. U.S.A.">
        <title>Lipid metabolic changes in an early divergent fungus govern the establishment of a mutualistic symbiosis with endobacteria.</title>
        <authorList>
            <person name="Lastovetsky O.A."/>
            <person name="Gaspar M.L."/>
            <person name="Mondo S.J."/>
            <person name="LaButti K.M."/>
            <person name="Sandor L."/>
            <person name="Grigoriev I.V."/>
            <person name="Henry S.A."/>
            <person name="Pawlowska T.E."/>
        </authorList>
    </citation>
    <scope>NUCLEOTIDE SEQUENCE [LARGE SCALE GENOMIC DNA]</scope>
    <source>
        <strain evidence="2 3">ATCC 11559</strain>
    </source>
</reference>
<accession>A0A1X0S0C5</accession>
<proteinExistence type="predicted"/>
<evidence type="ECO:0000313" key="3">
    <source>
        <dbReference type="Proteomes" id="UP000242381"/>
    </source>
</evidence>